<protein>
    <submittedName>
        <fullName evidence="1">Uncharacterized protein</fullName>
    </submittedName>
</protein>
<dbReference type="EMBL" id="CM042013">
    <property type="protein sequence ID" value="KAI3738083.1"/>
    <property type="molecule type" value="Genomic_DNA"/>
</dbReference>
<dbReference type="Proteomes" id="UP001055811">
    <property type="component" value="Linkage Group LG05"/>
</dbReference>
<comment type="caution">
    <text evidence="1">The sequence shown here is derived from an EMBL/GenBank/DDBJ whole genome shotgun (WGS) entry which is preliminary data.</text>
</comment>
<name>A0ACB9CUP1_CICIN</name>
<reference evidence="2" key="1">
    <citation type="journal article" date="2022" name="Mol. Ecol. Resour.">
        <title>The genomes of chicory, endive, great burdock and yacon provide insights into Asteraceae palaeo-polyploidization history and plant inulin production.</title>
        <authorList>
            <person name="Fan W."/>
            <person name="Wang S."/>
            <person name="Wang H."/>
            <person name="Wang A."/>
            <person name="Jiang F."/>
            <person name="Liu H."/>
            <person name="Zhao H."/>
            <person name="Xu D."/>
            <person name="Zhang Y."/>
        </authorList>
    </citation>
    <scope>NUCLEOTIDE SEQUENCE [LARGE SCALE GENOMIC DNA]</scope>
    <source>
        <strain evidence="2">cv. Punajuju</strain>
    </source>
</reference>
<sequence length="280" mass="31908">MAIIGDALRQAFMPNHEYQSLRDEDKAWIKLRRPIFIFIFSFLMFSIVISSVISFKMVFPNDLEHRPFCKNLRIEKAKTNISTIDDDREGRDFYLSDQEIVHYYSMIAFVPPAILFLLSAVYLIAGMTVAYTAPTRHACLKVVENNYCAPVRGGVRCLFFFNSMFAIIFGVLAIFLGLILLTSGSSCSIPLFWCYEVQMWGLVSLYGVTASLLRRKAATILDDGDIDGNNQIIGVEMLEFNDNEMVLTPDVERRINQGFRSWMGTSYLSSDDEDDPDENT</sequence>
<evidence type="ECO:0000313" key="2">
    <source>
        <dbReference type="Proteomes" id="UP001055811"/>
    </source>
</evidence>
<keyword evidence="2" id="KW-1185">Reference proteome</keyword>
<gene>
    <name evidence="1" type="ORF">L2E82_28101</name>
</gene>
<evidence type="ECO:0000313" key="1">
    <source>
        <dbReference type="EMBL" id="KAI3738083.1"/>
    </source>
</evidence>
<accession>A0ACB9CUP1</accession>
<proteinExistence type="predicted"/>
<organism evidence="1 2">
    <name type="scientific">Cichorium intybus</name>
    <name type="common">Chicory</name>
    <dbReference type="NCBI Taxonomy" id="13427"/>
    <lineage>
        <taxon>Eukaryota</taxon>
        <taxon>Viridiplantae</taxon>
        <taxon>Streptophyta</taxon>
        <taxon>Embryophyta</taxon>
        <taxon>Tracheophyta</taxon>
        <taxon>Spermatophyta</taxon>
        <taxon>Magnoliopsida</taxon>
        <taxon>eudicotyledons</taxon>
        <taxon>Gunneridae</taxon>
        <taxon>Pentapetalae</taxon>
        <taxon>asterids</taxon>
        <taxon>campanulids</taxon>
        <taxon>Asterales</taxon>
        <taxon>Asteraceae</taxon>
        <taxon>Cichorioideae</taxon>
        <taxon>Cichorieae</taxon>
        <taxon>Cichoriinae</taxon>
        <taxon>Cichorium</taxon>
    </lineage>
</organism>
<reference evidence="1 2" key="2">
    <citation type="journal article" date="2022" name="Mol. Ecol. Resour.">
        <title>The genomes of chicory, endive, great burdock and yacon provide insights into Asteraceae paleo-polyploidization history and plant inulin production.</title>
        <authorList>
            <person name="Fan W."/>
            <person name="Wang S."/>
            <person name="Wang H."/>
            <person name="Wang A."/>
            <person name="Jiang F."/>
            <person name="Liu H."/>
            <person name="Zhao H."/>
            <person name="Xu D."/>
            <person name="Zhang Y."/>
        </authorList>
    </citation>
    <scope>NUCLEOTIDE SEQUENCE [LARGE SCALE GENOMIC DNA]</scope>
    <source>
        <strain evidence="2">cv. Punajuju</strain>
        <tissue evidence="1">Leaves</tissue>
    </source>
</reference>